<feature type="chain" id="PRO_5017974797" evidence="1">
    <location>
        <begin position="19"/>
        <end position="69"/>
    </location>
</feature>
<dbReference type="Proteomes" id="UP000270094">
    <property type="component" value="Unassembled WGS sequence"/>
</dbReference>
<feature type="signal peptide" evidence="1">
    <location>
        <begin position="1"/>
        <end position="18"/>
    </location>
</feature>
<reference evidence="2 3" key="1">
    <citation type="submission" date="2018-11" db="EMBL/GenBank/DDBJ databases">
        <authorList>
            <consortium name="Pathogen Informatics"/>
        </authorList>
    </citation>
    <scope>NUCLEOTIDE SEQUENCE [LARGE SCALE GENOMIC DNA]</scope>
</reference>
<dbReference type="AlphaFoldDB" id="A0A3P7JAM5"/>
<name>A0A3P7JAM5_STRVU</name>
<dbReference type="EMBL" id="UYYB01108514">
    <property type="protein sequence ID" value="VDM80406.1"/>
    <property type="molecule type" value="Genomic_DNA"/>
</dbReference>
<protein>
    <submittedName>
        <fullName evidence="2">Uncharacterized protein</fullName>
    </submittedName>
</protein>
<proteinExistence type="predicted"/>
<sequence>MLRIFFLIGASLALLVLSGNPVLNQKKATEERMKHLMDMKYLIPPKDSERIEIKLNKDEELPEKYVELH</sequence>
<keyword evidence="1" id="KW-0732">Signal</keyword>
<organism evidence="2 3">
    <name type="scientific">Strongylus vulgaris</name>
    <name type="common">Blood worm</name>
    <dbReference type="NCBI Taxonomy" id="40348"/>
    <lineage>
        <taxon>Eukaryota</taxon>
        <taxon>Metazoa</taxon>
        <taxon>Ecdysozoa</taxon>
        <taxon>Nematoda</taxon>
        <taxon>Chromadorea</taxon>
        <taxon>Rhabditida</taxon>
        <taxon>Rhabditina</taxon>
        <taxon>Rhabditomorpha</taxon>
        <taxon>Strongyloidea</taxon>
        <taxon>Strongylidae</taxon>
        <taxon>Strongylus</taxon>
    </lineage>
</organism>
<evidence type="ECO:0000313" key="2">
    <source>
        <dbReference type="EMBL" id="VDM80406.1"/>
    </source>
</evidence>
<evidence type="ECO:0000313" key="3">
    <source>
        <dbReference type="Proteomes" id="UP000270094"/>
    </source>
</evidence>
<gene>
    <name evidence="2" type="ORF">SVUK_LOCUS15404</name>
</gene>
<evidence type="ECO:0000256" key="1">
    <source>
        <dbReference type="SAM" id="SignalP"/>
    </source>
</evidence>
<keyword evidence="3" id="KW-1185">Reference proteome</keyword>
<accession>A0A3P7JAM5</accession>